<evidence type="ECO:0000313" key="3">
    <source>
        <dbReference type="Proteomes" id="UP000198661"/>
    </source>
</evidence>
<dbReference type="GO" id="GO:0005975">
    <property type="term" value="P:carbohydrate metabolic process"/>
    <property type="evidence" value="ECO:0007669"/>
    <property type="project" value="InterPro"/>
</dbReference>
<protein>
    <submittedName>
        <fullName evidence="2">Beta-galactosidase trimerisation domain-containing protein</fullName>
    </submittedName>
</protein>
<dbReference type="STRING" id="201973.SAMN04488025_11839"/>
<dbReference type="Proteomes" id="UP000198661">
    <property type="component" value="Unassembled WGS sequence"/>
</dbReference>
<proteinExistence type="predicted"/>
<dbReference type="SUPFAM" id="SSF52317">
    <property type="entry name" value="Class I glutamine amidotransferase-like"/>
    <property type="match status" value="1"/>
</dbReference>
<dbReference type="CDD" id="cd03143">
    <property type="entry name" value="A4_beta-galactosidase_middle_domain"/>
    <property type="match status" value="1"/>
</dbReference>
<dbReference type="EMBL" id="FOOK01000018">
    <property type="protein sequence ID" value="SFG15929.1"/>
    <property type="molecule type" value="Genomic_DNA"/>
</dbReference>
<dbReference type="Pfam" id="PF08532">
    <property type="entry name" value="Glyco_hydro_42M"/>
    <property type="match status" value="1"/>
</dbReference>
<dbReference type="Gene3D" id="3.40.50.880">
    <property type="match status" value="1"/>
</dbReference>
<dbReference type="Gene3D" id="3.20.20.80">
    <property type="entry name" value="Glycosidases"/>
    <property type="match status" value="1"/>
</dbReference>
<dbReference type="InterPro" id="IPR013738">
    <property type="entry name" value="Beta_galactosidase_Trimer"/>
</dbReference>
<gene>
    <name evidence="2" type="ORF">SAMN04488025_11839</name>
</gene>
<feature type="domain" description="Beta-galactosidase trimerisation" evidence="1">
    <location>
        <begin position="354"/>
        <end position="472"/>
    </location>
</feature>
<dbReference type="InterPro" id="IPR029062">
    <property type="entry name" value="Class_I_gatase-like"/>
</dbReference>
<organism evidence="2 3">
    <name type="scientific">Planifilum fulgidum</name>
    <dbReference type="NCBI Taxonomy" id="201973"/>
    <lineage>
        <taxon>Bacteria</taxon>
        <taxon>Bacillati</taxon>
        <taxon>Bacillota</taxon>
        <taxon>Bacilli</taxon>
        <taxon>Bacillales</taxon>
        <taxon>Thermoactinomycetaceae</taxon>
        <taxon>Planifilum</taxon>
    </lineage>
</organism>
<dbReference type="RefSeq" id="WP_177199106.1">
    <property type="nucleotide sequence ID" value="NZ_FOOK01000018.1"/>
</dbReference>
<accession>A0A1I2PLB4</accession>
<name>A0A1I2PLB4_9BACL</name>
<evidence type="ECO:0000313" key="2">
    <source>
        <dbReference type="EMBL" id="SFG15929.1"/>
    </source>
</evidence>
<dbReference type="GO" id="GO:0004565">
    <property type="term" value="F:beta-galactosidase activity"/>
    <property type="evidence" value="ECO:0007669"/>
    <property type="project" value="InterPro"/>
</dbReference>
<dbReference type="AlphaFoldDB" id="A0A1I2PLB4"/>
<reference evidence="2 3" key="1">
    <citation type="submission" date="2016-10" db="EMBL/GenBank/DDBJ databases">
        <authorList>
            <person name="de Groot N.N."/>
        </authorList>
    </citation>
    <scope>NUCLEOTIDE SEQUENCE [LARGE SCALE GENOMIC DNA]</scope>
    <source>
        <strain evidence="2 3">DSM 44945</strain>
    </source>
</reference>
<sequence length="701" mass="78982">MNPGRLLLIADLIPPGPEALERFDVGAQVEAITRLGFSAQHIEVTDVTVGEAGIAFFDSKHARLNRRDLLKEYRKHHGRRGSWDIVYFNVHWLSGELMPLHPEWFQRDGRGGIIPIPYGSGGYSCINSPFRDWAMEMIREIGMYGVKGIFLDGPVFSPKGCYCDACRAGFKGQHGLEYAPEQMKDPLVFHKVLTFKQESIARFVRDVRKSLKSVNPDAVLYMNGLPLGPGTCGRDNRRVAPWQDALLAEGGFLSGDLRDLPVWKPAATAKWLETQAEGKPTIVAVAGRHGPWNRYLLPAAETWIAYALSVANGAHVWYGIYDANRDDPRMNTVREINRLLSAHSDCLAQTASVARVALVWSLKNANFYQTTAEQLDFVEGKAVLEHRMKSDARRAFNGWFEVLSRSHRLFDVIDDHCLERGGLSRYELVILPNVACMGEKECRSIRDYVAEGGNVIATYDTALWDAWGRPRETHPLKEVFEISETEGAEYLRCDHVALEPSPLTGGIDQSLIPAPHLHIKVVPAPGARAHMHFQEKQPSSYCDLPPKTDHPFLLKNRFGKGTALLFTGNIDAMYETYRFPEHGRLMRNAVDGLSRRDVRMDEESTSLIVNVREKGNRRILHLVNCPHDVGRPIERVKELRDVKISVHTGRRPRSIRTIRGECDLSFSYAEGWVSFQVPEVREYEAAVIDLPGKGDERGSDR</sequence>
<evidence type="ECO:0000259" key="1">
    <source>
        <dbReference type="Pfam" id="PF08532"/>
    </source>
</evidence>
<keyword evidence="3" id="KW-1185">Reference proteome</keyword>